<dbReference type="PANTHER" id="PTHR46169:SF29">
    <property type="entry name" value="DNA REPLICATION-RELATED ELEMENT FACTOR, ISOFORM A"/>
    <property type="match status" value="1"/>
</dbReference>
<dbReference type="InterPro" id="IPR003656">
    <property type="entry name" value="Znf_BED"/>
</dbReference>
<dbReference type="Proteomes" id="UP001632037">
    <property type="component" value="Unassembled WGS sequence"/>
</dbReference>
<feature type="compositionally biased region" description="Low complexity" evidence="5">
    <location>
        <begin position="623"/>
        <end position="632"/>
    </location>
</feature>
<evidence type="ECO:0000259" key="6">
    <source>
        <dbReference type="PROSITE" id="PS50808"/>
    </source>
</evidence>
<sequence>MLDHSNRKSQYKVASRSEYPTLPPPTIDSTRACMAADHQQRRPNTNSLFMDGSMGDAAFPSASYSAAPTTRAQMQFQQMHQMQLPMDGIGPATSSLMQMHNANTTAGIQMASAPMHQGMHTRSSDAAAGSFVSALQSRPQPTARRGGTVITGGDEPGMPQLYKTSKMRRPELWQFIRLVVPDPPHLAAGRTYTNQDAKEAYCLKCKRIMHYNTGSSNNVSRHMAKFHAAELASYAQKVADKKMKSKKQQDQTETSAARSGSTSPGTGHKRRRTEAMTPSSKGTTTTNITVQSPMDTPRLSLDELRATDEDSKEELTQEETEQLNAIVARWVAKHHHPFTITEDPELQELLRFAATLRKPITLPPPSSVRASVQSLSARSRMDVMRQISSEVLFYSMASEVWITAERDVFVSFSIHYLTESFERRHFTIDVREHSGHQVFSYEVKKEMLDTLIARWNLDSRYLSSMLWQSQPRIDENANTPLQPRTQQAESAAHGFEIILAPLLHGPRELEAGGMQMFFFDEMVNNAVASVPPEYQACVQFVRDQVTIFRDLAFFLTNHPRAVVRLGKLMAGASQQRLVTDSKASWLSTLDMLKRLVKKRSVIRDFFAYVDTNEGRAEFQNVTPSSSPSPSEKSNSHVVQQQEPTDAQWCAIECLLQLLQPFENVALAIGKEKYAGSSLTFPLLKFLKRDLEKVTNFQRVFARYLNSPDSGDARAPNQPPMEFQTQTQSIATQLEDVRNFLYTEFRAHFSRACGELMWVSQLDPRFVRMKYLSDEEREVCRARLIDQCFVLANFNQVMATQRLKASTAASADVTVSAGLDPSSAALLDFQTGMQPTQDHDTNSFLRELLFDDTHDDPALVYQQQQQQLLQQQGQLGDSLGPVSITGGPSTSSNATTAAYMEQEAALRARVVHEVKAYYDAVAAAKVTAMRDPLKWWRENTATFPLLVPLARQWLSSVGSVRPSDVVQVGAGTHGDLTTTSTTQGVRVNANTGAALPYGTHAVHSEPELVRDIMFVHDNC</sequence>
<dbReference type="SUPFAM" id="SSF53098">
    <property type="entry name" value="Ribonuclease H-like"/>
    <property type="match status" value="1"/>
</dbReference>
<keyword evidence="3" id="KW-0862">Zinc</keyword>
<feature type="region of interest" description="Disordered" evidence="5">
    <location>
        <begin position="239"/>
        <end position="300"/>
    </location>
</feature>
<evidence type="ECO:0000256" key="1">
    <source>
        <dbReference type="ARBA" id="ARBA00022723"/>
    </source>
</evidence>
<dbReference type="EMBL" id="JBIMZQ010000002">
    <property type="protein sequence ID" value="KAL3673964.1"/>
    <property type="molecule type" value="Genomic_DNA"/>
</dbReference>
<evidence type="ECO:0000256" key="3">
    <source>
        <dbReference type="ARBA" id="ARBA00022833"/>
    </source>
</evidence>
<comment type="caution">
    <text evidence="7">The sequence shown here is derived from an EMBL/GenBank/DDBJ whole genome shotgun (WGS) entry which is preliminary data.</text>
</comment>
<feature type="region of interest" description="Disordered" evidence="5">
    <location>
        <begin position="1"/>
        <end position="29"/>
    </location>
</feature>
<evidence type="ECO:0000313" key="7">
    <source>
        <dbReference type="EMBL" id="KAL3673964.1"/>
    </source>
</evidence>
<keyword evidence="1" id="KW-0479">Metal-binding</keyword>
<feature type="compositionally biased region" description="Polar residues" evidence="5">
    <location>
        <begin position="252"/>
        <end position="265"/>
    </location>
</feature>
<keyword evidence="2 4" id="KW-0863">Zinc-finger</keyword>
<evidence type="ECO:0000256" key="4">
    <source>
        <dbReference type="PROSITE-ProRule" id="PRU00027"/>
    </source>
</evidence>
<dbReference type="PANTHER" id="PTHR46169">
    <property type="entry name" value="DNA REPLICATION-RELATED ELEMENT FACTOR, ISOFORM A"/>
    <property type="match status" value="1"/>
</dbReference>
<dbReference type="InterPro" id="IPR052717">
    <property type="entry name" value="Vacuolar_transposase_reg"/>
</dbReference>
<feature type="region of interest" description="Disordered" evidence="5">
    <location>
        <begin position="136"/>
        <end position="160"/>
    </location>
</feature>
<dbReference type="GO" id="GO:0008270">
    <property type="term" value="F:zinc ion binding"/>
    <property type="evidence" value="ECO:0007669"/>
    <property type="project" value="UniProtKB-KW"/>
</dbReference>
<dbReference type="AlphaFoldDB" id="A0ABD3G690"/>
<name>A0ABD3G690_9STRA</name>
<feature type="domain" description="BED-type" evidence="6">
    <location>
        <begin position="167"/>
        <end position="234"/>
    </location>
</feature>
<feature type="compositionally biased region" description="Basic and acidic residues" evidence="5">
    <location>
        <begin position="239"/>
        <end position="250"/>
    </location>
</feature>
<dbReference type="InterPro" id="IPR012337">
    <property type="entry name" value="RNaseH-like_sf"/>
</dbReference>
<accession>A0ABD3G690</accession>
<dbReference type="PROSITE" id="PS50808">
    <property type="entry name" value="ZF_BED"/>
    <property type="match status" value="1"/>
</dbReference>
<evidence type="ECO:0000313" key="8">
    <source>
        <dbReference type="Proteomes" id="UP001632037"/>
    </source>
</evidence>
<feature type="region of interest" description="Disordered" evidence="5">
    <location>
        <begin position="618"/>
        <end position="639"/>
    </location>
</feature>
<gene>
    <name evidence="7" type="ORF">V7S43_001649</name>
</gene>
<feature type="compositionally biased region" description="Polar residues" evidence="5">
    <location>
        <begin position="276"/>
        <end position="294"/>
    </location>
</feature>
<protein>
    <recommendedName>
        <fullName evidence="6">BED-type domain-containing protein</fullName>
    </recommendedName>
</protein>
<evidence type="ECO:0000256" key="5">
    <source>
        <dbReference type="SAM" id="MobiDB-lite"/>
    </source>
</evidence>
<organism evidence="7 8">
    <name type="scientific">Phytophthora oleae</name>
    <dbReference type="NCBI Taxonomy" id="2107226"/>
    <lineage>
        <taxon>Eukaryota</taxon>
        <taxon>Sar</taxon>
        <taxon>Stramenopiles</taxon>
        <taxon>Oomycota</taxon>
        <taxon>Peronosporomycetes</taxon>
        <taxon>Peronosporales</taxon>
        <taxon>Peronosporaceae</taxon>
        <taxon>Phytophthora</taxon>
    </lineage>
</organism>
<evidence type="ECO:0000256" key="2">
    <source>
        <dbReference type="ARBA" id="ARBA00022771"/>
    </source>
</evidence>
<reference evidence="7 8" key="1">
    <citation type="submission" date="2024-09" db="EMBL/GenBank/DDBJ databases">
        <title>Genome sequencing and assembly of Phytophthora oleae, isolate VK10A, causative agent of rot of olive drupes.</title>
        <authorList>
            <person name="Conti Taguali S."/>
            <person name="Riolo M."/>
            <person name="La Spada F."/>
            <person name="Cacciola S.O."/>
            <person name="Dionisio G."/>
        </authorList>
    </citation>
    <scope>NUCLEOTIDE SEQUENCE [LARGE SCALE GENOMIC DNA]</scope>
    <source>
        <strain evidence="7 8">VK10A</strain>
    </source>
</reference>
<proteinExistence type="predicted"/>
<keyword evidence="8" id="KW-1185">Reference proteome</keyword>